<evidence type="ECO:0000313" key="2">
    <source>
        <dbReference type="Proteomes" id="UP000001996"/>
    </source>
</evidence>
<dbReference type="NCBIfam" id="TIGR01460">
    <property type="entry name" value="HAD-SF-IIA"/>
    <property type="match status" value="1"/>
</dbReference>
<protein>
    <recommendedName>
        <fullName evidence="3">TIGR01456 family HAD hydrolase</fullName>
    </recommendedName>
</protein>
<dbReference type="PANTHER" id="PTHR14269">
    <property type="entry name" value="CDP-DIACYLGLYCEROL--GLYCEROL-3-PHOSPHATE 3-PHOSPHATIDYLTRANSFERASE-RELATED"/>
    <property type="match status" value="1"/>
</dbReference>
<reference evidence="1 2" key="1">
    <citation type="journal article" date="2009" name="Nature">
        <title>Evolution of pathogenicity and sexual reproduction in eight Candida genomes.</title>
        <authorList>
            <person name="Butler G."/>
            <person name="Rasmussen M.D."/>
            <person name="Lin M.F."/>
            <person name="Santos M.A."/>
            <person name="Sakthikumar S."/>
            <person name="Munro C.A."/>
            <person name="Rheinbay E."/>
            <person name="Grabherr M."/>
            <person name="Forche A."/>
            <person name="Reedy J.L."/>
            <person name="Agrafioti I."/>
            <person name="Arnaud M.B."/>
            <person name="Bates S."/>
            <person name="Brown A.J."/>
            <person name="Brunke S."/>
            <person name="Costanzo M.C."/>
            <person name="Fitzpatrick D.A."/>
            <person name="de Groot P.W."/>
            <person name="Harris D."/>
            <person name="Hoyer L.L."/>
            <person name="Hube B."/>
            <person name="Klis F.M."/>
            <person name="Kodira C."/>
            <person name="Lennard N."/>
            <person name="Logue M.E."/>
            <person name="Martin R."/>
            <person name="Neiman A.M."/>
            <person name="Nikolaou E."/>
            <person name="Quail M.A."/>
            <person name="Quinn J."/>
            <person name="Santos M.C."/>
            <person name="Schmitzberger F.F."/>
            <person name="Sherlock G."/>
            <person name="Shah P."/>
            <person name="Silverstein K.A."/>
            <person name="Skrzypek M.S."/>
            <person name="Soll D."/>
            <person name="Staggs R."/>
            <person name="Stansfield I."/>
            <person name="Stumpf M.P."/>
            <person name="Sudbery P.E."/>
            <person name="Srikantha T."/>
            <person name="Zeng Q."/>
            <person name="Berman J."/>
            <person name="Berriman M."/>
            <person name="Heitman J."/>
            <person name="Gow N.A."/>
            <person name="Lorenz M.C."/>
            <person name="Birren B.W."/>
            <person name="Kellis M."/>
            <person name="Cuomo C.A."/>
        </authorList>
    </citation>
    <scope>NUCLEOTIDE SEQUENCE [LARGE SCALE GENOMIC DNA]</scope>
    <source>
        <strain evidence="2">ATCC 11503 / BCRC 21390 / CBS 2605 / JCM 1781 / NBRC 1676 / NRRL YB-4239</strain>
    </source>
</reference>
<dbReference type="InterPro" id="IPR006357">
    <property type="entry name" value="HAD-SF_hydro_IIA"/>
</dbReference>
<dbReference type="InParanoid" id="A5DWM4"/>
<dbReference type="eggNOG" id="KOG1618">
    <property type="taxonomic scope" value="Eukaryota"/>
</dbReference>
<accession>A5DWM4</accession>
<dbReference type="Proteomes" id="UP000001996">
    <property type="component" value="Unassembled WGS sequence"/>
</dbReference>
<dbReference type="SUPFAM" id="SSF56784">
    <property type="entry name" value="HAD-like"/>
    <property type="match status" value="1"/>
</dbReference>
<proteinExistence type="predicted"/>
<dbReference type="EMBL" id="CH981525">
    <property type="protein sequence ID" value="EDK43582.1"/>
    <property type="molecule type" value="Genomic_DNA"/>
</dbReference>
<dbReference type="KEGG" id="lel:PVL30_001736"/>
<name>A5DWM4_LODEL</name>
<dbReference type="AlphaFoldDB" id="A5DWM4"/>
<dbReference type="FunCoup" id="A5DWM4">
    <property type="interactions" value="250"/>
</dbReference>
<dbReference type="VEuPathDB" id="FungiDB:LELG_01760"/>
<dbReference type="InterPro" id="IPR023214">
    <property type="entry name" value="HAD_sf"/>
</dbReference>
<dbReference type="GeneID" id="5234560"/>
<evidence type="ECO:0008006" key="3">
    <source>
        <dbReference type="Google" id="ProtNLM"/>
    </source>
</evidence>
<dbReference type="GO" id="GO:0046474">
    <property type="term" value="P:glycerophospholipid biosynthetic process"/>
    <property type="evidence" value="ECO:0007669"/>
    <property type="project" value="TreeGrafter"/>
</dbReference>
<dbReference type="Gene3D" id="3.40.50.1000">
    <property type="entry name" value="HAD superfamily/HAD-like"/>
    <property type="match status" value="2"/>
</dbReference>
<dbReference type="GO" id="GO:0005739">
    <property type="term" value="C:mitochondrion"/>
    <property type="evidence" value="ECO:0007669"/>
    <property type="project" value="TreeGrafter"/>
</dbReference>
<dbReference type="Pfam" id="PF13344">
    <property type="entry name" value="Hydrolase_6"/>
    <property type="match status" value="1"/>
</dbReference>
<dbReference type="InterPro" id="IPR050324">
    <property type="entry name" value="CDP-alcohol_PTase-I"/>
</dbReference>
<dbReference type="OMA" id="WPFHDLT"/>
<dbReference type="NCBIfam" id="TIGR01456">
    <property type="entry name" value="CECR5"/>
    <property type="match status" value="1"/>
</dbReference>
<dbReference type="PANTHER" id="PTHR14269:SF57">
    <property type="entry name" value="SUPERFAMILY HYDROLASE, PUTATIVE (AFU_ORTHOLOGUE AFUA_2G02580)-RELATED"/>
    <property type="match status" value="1"/>
</dbReference>
<dbReference type="HOGENOM" id="CLU_030880_1_0_1"/>
<keyword evidence="2" id="KW-1185">Reference proteome</keyword>
<dbReference type="STRING" id="379508.A5DWM4"/>
<gene>
    <name evidence="1" type="ORF">LELG_01760</name>
</gene>
<dbReference type="OrthoDB" id="10251048at2759"/>
<sequence length="391" mass="44141">MIATRPTVFTSRIYNNLPLSFSVSTLARRKFHDFAFVFDIDGVLFRGKKPIPQARSALELLNRKKVPYILMTNGGGISEKAKADEVTEITKCSLPISPLQVVQSHTPMKALTRDKNFQRVLVVGGKGDNARHVAYDYGFKDVVMPIDIVRANRAVAPHSMYTEDDFAKYSRDVDLSKPVDAILVFNDPRDMSSDIQIVQDVLNSQNGELNGVKRNFKDVKDKSKPAVPILFSNNDYVYANDYPLPRFGQGAFRIITESLYNHTNRLSPLENLQSLIMGKPFKLQYDFAHHVLIDWRSRLTNNELKTDLQILPLLGEVPESSPFKKIYMVGDNPESDIKGANDHGWESILLRTGVYKDEDWDYIVAKPTVGVFDNVEDAVKLVLEKNGVSTD</sequence>
<dbReference type="Pfam" id="PF13242">
    <property type="entry name" value="Hydrolase_like"/>
    <property type="match status" value="1"/>
</dbReference>
<dbReference type="InterPro" id="IPR006353">
    <property type="entry name" value="HAD-SF_hydro_IIA_CECR5"/>
</dbReference>
<organism evidence="1 2">
    <name type="scientific">Lodderomyces elongisporus (strain ATCC 11503 / CBS 2605 / JCM 1781 / NBRC 1676 / NRRL YB-4239)</name>
    <name type="common">Yeast</name>
    <name type="synonym">Saccharomyces elongisporus</name>
    <dbReference type="NCBI Taxonomy" id="379508"/>
    <lineage>
        <taxon>Eukaryota</taxon>
        <taxon>Fungi</taxon>
        <taxon>Dikarya</taxon>
        <taxon>Ascomycota</taxon>
        <taxon>Saccharomycotina</taxon>
        <taxon>Pichiomycetes</taxon>
        <taxon>Debaryomycetaceae</taxon>
        <taxon>Candida/Lodderomyces clade</taxon>
        <taxon>Lodderomyces</taxon>
    </lineage>
</organism>
<evidence type="ECO:0000313" key="1">
    <source>
        <dbReference type="EMBL" id="EDK43582.1"/>
    </source>
</evidence>
<dbReference type="InterPro" id="IPR036412">
    <property type="entry name" value="HAD-like_sf"/>
</dbReference>